<dbReference type="Proteomes" id="UP000729402">
    <property type="component" value="Unassembled WGS sequence"/>
</dbReference>
<sequence length="195" mass="21707">MVIITARLPYDGAKYRLLLDDIFHEIGHRKAEAPAVCVCLGGTQGGFESESILDHQYHPRQWILQPEPDDGKGLRCLMIINMGSKLTLHMPEPDDGEGLPCQIIDAGRKLTLHILDLLGFTDESTVVLHIGIEKKVVSTKLGDEAWEVINNGALHSAVFHFIGNVYIAMVECLMVVDAEQTHPRMLLVAPWPHKE</sequence>
<evidence type="ECO:0000313" key="1">
    <source>
        <dbReference type="EMBL" id="KAG8075900.1"/>
    </source>
</evidence>
<gene>
    <name evidence="1" type="ORF">GUJ93_ZPchr0006g41349</name>
</gene>
<dbReference type="EMBL" id="JAAALK010000283">
    <property type="protein sequence ID" value="KAG8075900.1"/>
    <property type="molecule type" value="Genomic_DNA"/>
</dbReference>
<comment type="caution">
    <text evidence="1">The sequence shown here is derived from an EMBL/GenBank/DDBJ whole genome shotgun (WGS) entry which is preliminary data.</text>
</comment>
<accession>A0A8J5VQ51</accession>
<dbReference type="OrthoDB" id="730275at2759"/>
<keyword evidence="2" id="KW-1185">Reference proteome</keyword>
<protein>
    <submittedName>
        <fullName evidence="1">Uncharacterized protein</fullName>
    </submittedName>
</protein>
<name>A0A8J5VQ51_ZIZPA</name>
<reference evidence="1" key="1">
    <citation type="journal article" date="2021" name="bioRxiv">
        <title>Whole Genome Assembly and Annotation of Northern Wild Rice, Zizania palustris L., Supports a Whole Genome Duplication in the Zizania Genus.</title>
        <authorList>
            <person name="Haas M."/>
            <person name="Kono T."/>
            <person name="Macchietto M."/>
            <person name="Millas R."/>
            <person name="McGilp L."/>
            <person name="Shao M."/>
            <person name="Duquette J."/>
            <person name="Hirsch C.N."/>
            <person name="Kimball J."/>
        </authorList>
    </citation>
    <scope>NUCLEOTIDE SEQUENCE</scope>
    <source>
        <tissue evidence="1">Fresh leaf tissue</tissue>
    </source>
</reference>
<evidence type="ECO:0000313" key="2">
    <source>
        <dbReference type="Proteomes" id="UP000729402"/>
    </source>
</evidence>
<proteinExistence type="predicted"/>
<reference evidence="1" key="2">
    <citation type="submission" date="2021-02" db="EMBL/GenBank/DDBJ databases">
        <authorList>
            <person name="Kimball J.A."/>
            <person name="Haas M.W."/>
            <person name="Macchietto M."/>
            <person name="Kono T."/>
            <person name="Duquette J."/>
            <person name="Shao M."/>
        </authorList>
    </citation>
    <scope>NUCLEOTIDE SEQUENCE</scope>
    <source>
        <tissue evidence="1">Fresh leaf tissue</tissue>
    </source>
</reference>
<dbReference type="AlphaFoldDB" id="A0A8J5VQ51"/>
<organism evidence="1 2">
    <name type="scientific">Zizania palustris</name>
    <name type="common">Northern wild rice</name>
    <dbReference type="NCBI Taxonomy" id="103762"/>
    <lineage>
        <taxon>Eukaryota</taxon>
        <taxon>Viridiplantae</taxon>
        <taxon>Streptophyta</taxon>
        <taxon>Embryophyta</taxon>
        <taxon>Tracheophyta</taxon>
        <taxon>Spermatophyta</taxon>
        <taxon>Magnoliopsida</taxon>
        <taxon>Liliopsida</taxon>
        <taxon>Poales</taxon>
        <taxon>Poaceae</taxon>
        <taxon>BOP clade</taxon>
        <taxon>Oryzoideae</taxon>
        <taxon>Oryzeae</taxon>
        <taxon>Zizaniinae</taxon>
        <taxon>Zizania</taxon>
    </lineage>
</organism>